<organism evidence="1 2">
    <name type="scientific">Photobacterium rosenbergii</name>
    <dbReference type="NCBI Taxonomy" id="294936"/>
    <lineage>
        <taxon>Bacteria</taxon>
        <taxon>Pseudomonadati</taxon>
        <taxon>Pseudomonadota</taxon>
        <taxon>Gammaproteobacteria</taxon>
        <taxon>Vibrionales</taxon>
        <taxon>Vibrionaceae</taxon>
        <taxon>Photobacterium</taxon>
    </lineage>
</organism>
<name>A0ABU3ZR77_9GAMM</name>
<evidence type="ECO:0000313" key="1">
    <source>
        <dbReference type="EMBL" id="MDV5172554.1"/>
    </source>
</evidence>
<protein>
    <submittedName>
        <fullName evidence="1">Uncharacterized protein</fullName>
    </submittedName>
</protein>
<comment type="caution">
    <text evidence="1">The sequence shown here is derived from an EMBL/GenBank/DDBJ whole genome shotgun (WGS) entry which is preliminary data.</text>
</comment>
<proteinExistence type="predicted"/>
<keyword evidence="2" id="KW-1185">Reference proteome</keyword>
<sequence length="54" mass="6046">MKRNKATVIASWQPSNEREQQALKQFLMNEIAGCTKQHQGGTGRTGCDTGRLIR</sequence>
<dbReference type="EMBL" id="JAWJZI010000047">
    <property type="protein sequence ID" value="MDV5172554.1"/>
    <property type="molecule type" value="Genomic_DNA"/>
</dbReference>
<dbReference type="Proteomes" id="UP001186452">
    <property type="component" value="Unassembled WGS sequence"/>
</dbReference>
<accession>A0ABU3ZR77</accession>
<reference evidence="1 2" key="1">
    <citation type="submission" date="2023-10" db="EMBL/GenBank/DDBJ databases">
        <title>Marine bacteria isolated from horseshoe crab.</title>
        <authorList>
            <person name="Cheng T.H."/>
        </authorList>
    </citation>
    <scope>NUCLEOTIDE SEQUENCE [LARGE SCALE GENOMIC DNA]</scope>
    <source>
        <strain evidence="1 2">HSC6</strain>
    </source>
</reference>
<evidence type="ECO:0000313" key="2">
    <source>
        <dbReference type="Proteomes" id="UP001186452"/>
    </source>
</evidence>
<gene>
    <name evidence="1" type="ORF">R2X38_26625</name>
</gene>
<dbReference type="RefSeq" id="WP_317525346.1">
    <property type="nucleotide sequence ID" value="NZ_JAWJZI010000047.1"/>
</dbReference>